<dbReference type="InterPro" id="IPR032710">
    <property type="entry name" value="NTF2-like_dom_sf"/>
</dbReference>
<dbReference type="Gene3D" id="3.10.450.50">
    <property type="match status" value="1"/>
</dbReference>
<name>A0A428RMR4_9HYPO</name>
<evidence type="ECO:0008006" key="3">
    <source>
        <dbReference type="Google" id="ProtNLM"/>
    </source>
</evidence>
<dbReference type="AlphaFoldDB" id="A0A428RMR4"/>
<dbReference type="EMBL" id="NKCL01000195">
    <property type="protein sequence ID" value="RSL78814.1"/>
    <property type="molecule type" value="Genomic_DNA"/>
</dbReference>
<dbReference type="Proteomes" id="UP000287972">
    <property type="component" value="Unassembled WGS sequence"/>
</dbReference>
<evidence type="ECO:0000313" key="2">
    <source>
        <dbReference type="Proteomes" id="UP000287972"/>
    </source>
</evidence>
<sequence length="153" mass="16813">MSDLKPGTKQFTTRTAVDDYVAGFNSDDFDRFIAYYAEDAVLNIPALQDDKSLGAYIGMLRHLHTMVSEELIPQKVTIHVPGGFVSVDYHVQFLGLGDFKTDNFNGRLGPVSEGTGPLVRMSLKYSLSAEGYISGIEVNDFALLKQASPEQDS</sequence>
<comment type="caution">
    <text evidence="1">The sequence shown here is derived from an EMBL/GenBank/DDBJ whole genome shotgun (WGS) entry which is preliminary data.</text>
</comment>
<evidence type="ECO:0000313" key="1">
    <source>
        <dbReference type="EMBL" id="RSL78814.1"/>
    </source>
</evidence>
<reference evidence="1 2" key="1">
    <citation type="submission" date="2017-06" db="EMBL/GenBank/DDBJ databases">
        <title>Comparative genomic analysis of Ambrosia Fusariam Clade fungi.</title>
        <authorList>
            <person name="Stajich J.E."/>
            <person name="Carrillo J."/>
            <person name="Kijimoto T."/>
            <person name="Eskalen A."/>
            <person name="O'Donnell K."/>
            <person name="Kasson M."/>
        </authorList>
    </citation>
    <scope>NUCLEOTIDE SEQUENCE [LARGE SCALE GENOMIC DNA]</scope>
    <source>
        <strain evidence="1 2">NRRL62606</strain>
    </source>
</reference>
<organism evidence="1 2">
    <name type="scientific">Fusarium floridanum</name>
    <dbReference type="NCBI Taxonomy" id="1325733"/>
    <lineage>
        <taxon>Eukaryota</taxon>
        <taxon>Fungi</taxon>
        <taxon>Dikarya</taxon>
        <taxon>Ascomycota</taxon>
        <taxon>Pezizomycotina</taxon>
        <taxon>Sordariomycetes</taxon>
        <taxon>Hypocreomycetidae</taxon>
        <taxon>Hypocreales</taxon>
        <taxon>Nectriaceae</taxon>
        <taxon>Fusarium</taxon>
        <taxon>Fusarium solani species complex</taxon>
    </lineage>
</organism>
<dbReference type="SUPFAM" id="SSF54427">
    <property type="entry name" value="NTF2-like"/>
    <property type="match status" value="1"/>
</dbReference>
<keyword evidence="2" id="KW-1185">Reference proteome</keyword>
<gene>
    <name evidence="1" type="ORF">CEP51_007882</name>
</gene>
<protein>
    <recommendedName>
        <fullName evidence="3">SnoaL-like domain-containing protein</fullName>
    </recommendedName>
</protein>
<proteinExistence type="predicted"/>
<accession>A0A428RMR4</accession>